<dbReference type="PROSITE" id="PS00356">
    <property type="entry name" value="HTH_LACI_1"/>
    <property type="match status" value="1"/>
</dbReference>
<evidence type="ECO:0000256" key="1">
    <source>
        <dbReference type="ARBA" id="ARBA00023015"/>
    </source>
</evidence>
<evidence type="ECO:0000313" key="5">
    <source>
        <dbReference type="EMBL" id="KFX05371.1"/>
    </source>
</evidence>
<dbReference type="RefSeq" id="WP_039324373.1">
    <property type="nucleotide sequence ID" value="NZ_JQHM01000003.1"/>
</dbReference>
<proteinExistence type="predicted"/>
<dbReference type="SMART" id="SM00354">
    <property type="entry name" value="HTH_LACI"/>
    <property type="match status" value="1"/>
</dbReference>
<evidence type="ECO:0000259" key="4">
    <source>
        <dbReference type="PROSITE" id="PS50932"/>
    </source>
</evidence>
<dbReference type="GO" id="GO:0000976">
    <property type="term" value="F:transcription cis-regulatory region binding"/>
    <property type="evidence" value="ECO:0007669"/>
    <property type="project" value="TreeGrafter"/>
</dbReference>
<dbReference type="PRINTS" id="PR00036">
    <property type="entry name" value="HTHLACI"/>
</dbReference>
<dbReference type="InterPro" id="IPR000843">
    <property type="entry name" value="HTH_LacI"/>
</dbReference>
<dbReference type="GO" id="GO:0003700">
    <property type="term" value="F:DNA-binding transcription factor activity"/>
    <property type="evidence" value="ECO:0007669"/>
    <property type="project" value="TreeGrafter"/>
</dbReference>
<dbReference type="PANTHER" id="PTHR30146:SF67">
    <property type="entry name" value="HTH-TYPE TRANSCRIPTIONAL REGULATOR ASCG"/>
    <property type="match status" value="1"/>
</dbReference>
<keyword evidence="2" id="KW-0238">DNA-binding</keyword>
<dbReference type="PANTHER" id="PTHR30146">
    <property type="entry name" value="LACI-RELATED TRANSCRIPTIONAL REPRESSOR"/>
    <property type="match status" value="1"/>
</dbReference>
<dbReference type="PROSITE" id="PS50932">
    <property type="entry name" value="HTH_LACI_2"/>
    <property type="match status" value="1"/>
</dbReference>
<feature type="domain" description="HTH lacI-type" evidence="4">
    <location>
        <begin position="2"/>
        <end position="56"/>
    </location>
</feature>
<dbReference type="Pfam" id="PF13377">
    <property type="entry name" value="Peripla_BP_3"/>
    <property type="match status" value="1"/>
</dbReference>
<dbReference type="Proteomes" id="UP000032874">
    <property type="component" value="Unassembled WGS sequence"/>
</dbReference>
<dbReference type="InterPro" id="IPR010982">
    <property type="entry name" value="Lambda_DNA-bd_dom_sf"/>
</dbReference>
<keyword evidence="3" id="KW-0804">Transcription</keyword>
<dbReference type="STRING" id="55207.KP22_11745"/>
<dbReference type="Gene3D" id="3.40.50.2300">
    <property type="match status" value="2"/>
</dbReference>
<dbReference type="CDD" id="cd06270">
    <property type="entry name" value="PBP1_GalS-like"/>
    <property type="match status" value="1"/>
</dbReference>
<dbReference type="EMBL" id="JQHM01000003">
    <property type="protein sequence ID" value="KFX05371.1"/>
    <property type="molecule type" value="Genomic_DNA"/>
</dbReference>
<dbReference type="Gene3D" id="1.10.260.40">
    <property type="entry name" value="lambda repressor-like DNA-binding domains"/>
    <property type="match status" value="1"/>
</dbReference>
<gene>
    <name evidence="5" type="ORF">KP22_11745</name>
</gene>
<keyword evidence="1" id="KW-0805">Transcription regulation</keyword>
<dbReference type="AlphaFoldDB" id="A0A093S5I4"/>
<evidence type="ECO:0000256" key="2">
    <source>
        <dbReference type="ARBA" id="ARBA00023125"/>
    </source>
</evidence>
<dbReference type="CDD" id="cd01392">
    <property type="entry name" value="HTH_LacI"/>
    <property type="match status" value="1"/>
</dbReference>
<accession>A0A093S5I4</accession>
<dbReference type="Pfam" id="PF00356">
    <property type="entry name" value="LacI"/>
    <property type="match status" value="1"/>
</dbReference>
<sequence>MKTMLEVARRAGVSKATVSRVLNGTGQVKQATRDAVFQAMEELGYRPNFLARSLARRTSNSIGLVISNFDGPYFGRLLRRATDIAESNGKHLIVTDGHDTPEDEHRAVQLLSDRQCDAIILYTRYMSESDLMTLLDTLSIPMIVMNRDLPQARERCIFFRQQQAAFDVVNYLIEQGHREIACITAPMQTPTARARLAGYQQALIAHQIEVEPRRVAYGTSMVASGYQAARQLLNSGISFSALFVSNDDMAIGAMKALYEAGKRLPQDVSVFGFDDEPCATYLHPSLSTVYMPIEEMAATAITQVLDLIAGKDVKPLQPFTGELKLRESVQKGPYYAQQNYVPCKGSPL</sequence>
<dbReference type="SUPFAM" id="SSF47413">
    <property type="entry name" value="lambda repressor-like DNA-binding domains"/>
    <property type="match status" value="1"/>
</dbReference>
<dbReference type="InterPro" id="IPR028082">
    <property type="entry name" value="Peripla_BP_I"/>
</dbReference>
<dbReference type="eggNOG" id="COG1609">
    <property type="taxonomic scope" value="Bacteria"/>
</dbReference>
<organism evidence="5 6">
    <name type="scientific">Pectobacterium betavasculorum</name>
    <dbReference type="NCBI Taxonomy" id="55207"/>
    <lineage>
        <taxon>Bacteria</taxon>
        <taxon>Pseudomonadati</taxon>
        <taxon>Pseudomonadota</taxon>
        <taxon>Gammaproteobacteria</taxon>
        <taxon>Enterobacterales</taxon>
        <taxon>Pectobacteriaceae</taxon>
        <taxon>Pectobacterium</taxon>
    </lineage>
</organism>
<protein>
    <submittedName>
        <fullName evidence="5">LacI family transcriptional regulator</fullName>
    </submittedName>
</protein>
<evidence type="ECO:0000313" key="6">
    <source>
        <dbReference type="Proteomes" id="UP000032874"/>
    </source>
</evidence>
<reference evidence="5 6" key="1">
    <citation type="submission" date="2014-08" db="EMBL/GenBank/DDBJ databases">
        <title>Genome sequences of NCPPB Pectobacterium isolates.</title>
        <authorList>
            <person name="Glover R.H."/>
            <person name="Sapp M."/>
            <person name="Elphinstone J."/>
        </authorList>
    </citation>
    <scope>NUCLEOTIDE SEQUENCE [LARGE SCALE GENOMIC DNA]</scope>
    <source>
        <strain evidence="5 6">NCPPB 2795</strain>
    </source>
</reference>
<name>A0A093S5I4_9GAMM</name>
<evidence type="ECO:0000256" key="3">
    <source>
        <dbReference type="ARBA" id="ARBA00023163"/>
    </source>
</evidence>
<dbReference type="InterPro" id="IPR046335">
    <property type="entry name" value="LacI/GalR-like_sensor"/>
</dbReference>
<comment type="caution">
    <text evidence="5">The sequence shown here is derived from an EMBL/GenBank/DDBJ whole genome shotgun (WGS) entry which is preliminary data.</text>
</comment>
<dbReference type="SUPFAM" id="SSF53822">
    <property type="entry name" value="Periplasmic binding protein-like I"/>
    <property type="match status" value="1"/>
</dbReference>